<organism evidence="1 2">
    <name type="scientific">Paraburkholderia nemoris</name>
    <dbReference type="NCBI Taxonomy" id="2793076"/>
    <lineage>
        <taxon>Bacteria</taxon>
        <taxon>Pseudomonadati</taxon>
        <taxon>Pseudomonadota</taxon>
        <taxon>Betaproteobacteria</taxon>
        <taxon>Burkholderiales</taxon>
        <taxon>Burkholderiaceae</taxon>
        <taxon>Paraburkholderia</taxon>
    </lineage>
</organism>
<gene>
    <name evidence="1" type="ORF">R69776_00762</name>
</gene>
<reference evidence="1 2" key="1">
    <citation type="submission" date="2021-02" db="EMBL/GenBank/DDBJ databases">
        <authorList>
            <person name="Vanwijnsberghe S."/>
        </authorList>
    </citation>
    <scope>NUCLEOTIDE SEQUENCE [LARGE SCALE GENOMIC DNA]</scope>
    <source>
        <strain evidence="1 2">R-69776</strain>
    </source>
</reference>
<name>A0ABN7KP47_9BURK</name>
<evidence type="ECO:0000313" key="2">
    <source>
        <dbReference type="Proteomes" id="UP000673821"/>
    </source>
</evidence>
<sequence>MPCCEAVVRRVSYAQRGAKLVQEWGVRLVQVRAAPQRSVSIGQRASAVHGRCAFVHGCALPTLRVVMGSA</sequence>
<evidence type="ECO:0000313" key="1">
    <source>
        <dbReference type="EMBL" id="CAE6703848.1"/>
    </source>
</evidence>
<accession>A0ABN7KP47</accession>
<protein>
    <submittedName>
        <fullName evidence="1">Uncharacterized protein</fullName>
    </submittedName>
</protein>
<dbReference type="EMBL" id="CAJNBH010000002">
    <property type="protein sequence ID" value="CAE6703848.1"/>
    <property type="molecule type" value="Genomic_DNA"/>
</dbReference>
<keyword evidence="2" id="KW-1185">Reference proteome</keyword>
<comment type="caution">
    <text evidence="1">The sequence shown here is derived from an EMBL/GenBank/DDBJ whole genome shotgun (WGS) entry which is preliminary data.</text>
</comment>
<proteinExistence type="predicted"/>
<dbReference type="Proteomes" id="UP000673821">
    <property type="component" value="Unassembled WGS sequence"/>
</dbReference>